<dbReference type="Proteomes" id="UP000292507">
    <property type="component" value="Unassembled WGS sequence"/>
</dbReference>
<evidence type="ECO:0000256" key="1">
    <source>
        <dbReference type="ARBA" id="ARBA00010996"/>
    </source>
</evidence>
<dbReference type="RefSeq" id="WP_104528624.1">
    <property type="nucleotide sequence ID" value="NZ_POQT01000016.1"/>
</dbReference>
<keyword evidence="5" id="KW-0732">Signal</keyword>
<dbReference type="PANTHER" id="PTHR12151">
    <property type="entry name" value="ELECTRON TRANSPORT PROTIN SCO1/SENC FAMILY MEMBER"/>
    <property type="match status" value="1"/>
</dbReference>
<dbReference type="Pfam" id="PF02630">
    <property type="entry name" value="SCO1-SenC"/>
    <property type="match status" value="1"/>
</dbReference>
<feature type="chain" id="PRO_5020687137" evidence="5">
    <location>
        <begin position="34"/>
        <end position="222"/>
    </location>
</feature>
<dbReference type="OrthoDB" id="9790194at2"/>
<keyword evidence="8" id="KW-1185">Reference proteome</keyword>
<feature type="disulfide bond" description="Redox-active" evidence="4">
    <location>
        <begin position="99"/>
        <end position="103"/>
    </location>
</feature>
<evidence type="ECO:0000256" key="5">
    <source>
        <dbReference type="SAM" id="SignalP"/>
    </source>
</evidence>
<name>A0A4Q7Y2E7_9ACTN</name>
<evidence type="ECO:0000259" key="6">
    <source>
        <dbReference type="PROSITE" id="PS51352"/>
    </source>
</evidence>
<dbReference type="PROSITE" id="PS51257">
    <property type="entry name" value="PROKAR_LIPOPROTEIN"/>
    <property type="match status" value="1"/>
</dbReference>
<gene>
    <name evidence="7" type="ORF">BKA19_0151</name>
</gene>
<evidence type="ECO:0000256" key="2">
    <source>
        <dbReference type="ARBA" id="ARBA00023008"/>
    </source>
</evidence>
<dbReference type="GO" id="GO:0046872">
    <property type="term" value="F:metal ion binding"/>
    <property type="evidence" value="ECO:0007669"/>
    <property type="project" value="UniProtKB-KW"/>
</dbReference>
<dbReference type="InterPro" id="IPR003782">
    <property type="entry name" value="SCO1/SenC"/>
</dbReference>
<comment type="caution">
    <text evidence="7">The sequence shown here is derived from an EMBL/GenBank/DDBJ whole genome shotgun (WGS) entry which is preliminary data.</text>
</comment>
<protein>
    <submittedName>
        <fullName evidence="7">Protein SCO1/2</fullName>
    </submittedName>
</protein>
<dbReference type="SUPFAM" id="SSF52833">
    <property type="entry name" value="Thioredoxin-like"/>
    <property type="match status" value="1"/>
</dbReference>
<evidence type="ECO:0000313" key="8">
    <source>
        <dbReference type="Proteomes" id="UP000292507"/>
    </source>
</evidence>
<dbReference type="PANTHER" id="PTHR12151:SF25">
    <property type="entry name" value="LINALOOL DEHYDRATASE_ISOMERASE DOMAIN-CONTAINING PROTEIN"/>
    <property type="match status" value="1"/>
</dbReference>
<proteinExistence type="inferred from homology"/>
<evidence type="ECO:0000256" key="3">
    <source>
        <dbReference type="PIRSR" id="PIRSR603782-1"/>
    </source>
</evidence>
<keyword evidence="3" id="KW-0479">Metal-binding</keyword>
<dbReference type="PROSITE" id="PS51352">
    <property type="entry name" value="THIOREDOXIN_2"/>
    <property type="match status" value="1"/>
</dbReference>
<evidence type="ECO:0000256" key="4">
    <source>
        <dbReference type="PIRSR" id="PIRSR603782-2"/>
    </source>
</evidence>
<evidence type="ECO:0000313" key="7">
    <source>
        <dbReference type="EMBL" id="RZU30534.1"/>
    </source>
</evidence>
<keyword evidence="2 3" id="KW-0186">Copper</keyword>
<dbReference type="EMBL" id="SHKV01000001">
    <property type="protein sequence ID" value="RZU30534.1"/>
    <property type="molecule type" value="Genomic_DNA"/>
</dbReference>
<reference evidence="7 8" key="1">
    <citation type="submission" date="2019-02" db="EMBL/GenBank/DDBJ databases">
        <title>Sequencing the genomes of 1000 actinobacteria strains.</title>
        <authorList>
            <person name="Klenk H.-P."/>
        </authorList>
    </citation>
    <scope>NUCLEOTIDE SEQUENCE [LARGE SCALE GENOMIC DNA]</scope>
    <source>
        <strain evidence="7 8">DSM 44509</strain>
    </source>
</reference>
<feature type="signal peptide" evidence="5">
    <location>
        <begin position="1"/>
        <end position="33"/>
    </location>
</feature>
<feature type="domain" description="Thioredoxin" evidence="6">
    <location>
        <begin position="60"/>
        <end position="222"/>
    </location>
</feature>
<dbReference type="Gene3D" id="3.40.30.10">
    <property type="entry name" value="Glutaredoxin"/>
    <property type="match status" value="1"/>
</dbReference>
<keyword evidence="4" id="KW-1015">Disulfide bond</keyword>
<dbReference type="CDD" id="cd02968">
    <property type="entry name" value="SCO"/>
    <property type="match status" value="1"/>
</dbReference>
<feature type="binding site" evidence="3">
    <location>
        <position position="99"/>
    </location>
    <ligand>
        <name>Cu cation</name>
        <dbReference type="ChEBI" id="CHEBI:23378"/>
    </ligand>
</feature>
<comment type="similarity">
    <text evidence="1">Belongs to the SCO1/2 family.</text>
</comment>
<sequence length="222" mass="23411">MSSAARRRPRRSLPALLLTAGLLAAGCGTSAEGATDGHDHTAGAPAVVEGPEDRYAGIDLPESYRKPTFTLTDTTGAPYDFRAETAGRPTLLFFGYTNCPDICPSTMADVAVALRKLDRSLVEQMQVVFVSTDPATDTPEVLGEYLGRFDADLATSFVGLTGDQGAIEQAQLSAGVVMAEDEGRLHSTLLLLYGTDDEAHVAFDAGNTADDIVEDLRLVTGA</sequence>
<dbReference type="InterPro" id="IPR013766">
    <property type="entry name" value="Thioredoxin_domain"/>
</dbReference>
<dbReference type="InterPro" id="IPR036249">
    <property type="entry name" value="Thioredoxin-like_sf"/>
</dbReference>
<organism evidence="7 8">
    <name type="scientific">Blastococcus saxobsidens</name>
    <dbReference type="NCBI Taxonomy" id="138336"/>
    <lineage>
        <taxon>Bacteria</taxon>
        <taxon>Bacillati</taxon>
        <taxon>Actinomycetota</taxon>
        <taxon>Actinomycetes</taxon>
        <taxon>Geodermatophilales</taxon>
        <taxon>Geodermatophilaceae</taxon>
        <taxon>Blastococcus</taxon>
    </lineage>
</organism>
<dbReference type="AlphaFoldDB" id="A0A4Q7Y2E7"/>
<accession>A0A4Q7Y2E7</accession>
<feature type="binding site" evidence="3">
    <location>
        <position position="103"/>
    </location>
    <ligand>
        <name>Cu cation</name>
        <dbReference type="ChEBI" id="CHEBI:23378"/>
    </ligand>
</feature>